<reference evidence="2" key="1">
    <citation type="journal article" date="2020" name="Nature">
        <title>Giant virus diversity and host interactions through global metagenomics.</title>
        <authorList>
            <person name="Schulz F."/>
            <person name="Roux S."/>
            <person name="Paez-Espino D."/>
            <person name="Jungbluth S."/>
            <person name="Walsh D.A."/>
            <person name="Denef V.J."/>
            <person name="McMahon K.D."/>
            <person name="Konstantinidis K.T."/>
            <person name="Eloe-Fadrosh E.A."/>
            <person name="Kyrpides N.C."/>
            <person name="Woyke T."/>
        </authorList>
    </citation>
    <scope>NUCLEOTIDE SEQUENCE</scope>
    <source>
        <strain evidence="2">GVMAG-S-1101165-84</strain>
    </source>
</reference>
<sequence>MFAYLSVGYELYAQRPAGSRLTGILHAGNGLFTTPHHKEPINMHRLLNSYDKHCANRYVYQSEKYPLQILFAAAGGYKDVSLDEMFNLWRIQRQIRLLPRIEAHCIDPRTNLWLRVTLLPQPNMRLLEVSFNGRLYNLEDFCVQTLRHEPYAEETHFDHWFAEKLKLFFHETISVHTILTKWSDERIAALPVGALDVKPWTAAEKAEIKRLDANDVLAKLAAQKAALTKELADLAAIQAEVTEIRRLEGLIAEARKVLREPECA</sequence>
<keyword evidence="1" id="KW-0175">Coiled coil</keyword>
<evidence type="ECO:0000256" key="1">
    <source>
        <dbReference type="SAM" id="Coils"/>
    </source>
</evidence>
<dbReference type="EMBL" id="MN740779">
    <property type="protein sequence ID" value="QHU11101.1"/>
    <property type="molecule type" value="Genomic_DNA"/>
</dbReference>
<accession>A0A6C0K1U1</accession>
<proteinExistence type="predicted"/>
<protein>
    <submittedName>
        <fullName evidence="2">Uncharacterized protein</fullName>
    </submittedName>
</protein>
<feature type="coiled-coil region" evidence="1">
    <location>
        <begin position="203"/>
        <end position="237"/>
    </location>
</feature>
<evidence type="ECO:0000313" key="2">
    <source>
        <dbReference type="EMBL" id="QHU11101.1"/>
    </source>
</evidence>
<organism evidence="2">
    <name type="scientific">viral metagenome</name>
    <dbReference type="NCBI Taxonomy" id="1070528"/>
    <lineage>
        <taxon>unclassified sequences</taxon>
        <taxon>metagenomes</taxon>
        <taxon>organismal metagenomes</taxon>
    </lineage>
</organism>
<dbReference type="AlphaFoldDB" id="A0A6C0K1U1"/>
<name>A0A6C0K1U1_9ZZZZ</name>